<evidence type="ECO:0000313" key="3">
    <source>
        <dbReference type="Proteomes" id="UP000005297"/>
    </source>
</evidence>
<comment type="caution">
    <text evidence="2">The sequence shown here is derived from an EMBL/GenBank/DDBJ whole genome shotgun (WGS) entry which is preliminary data.</text>
</comment>
<accession>Q0F1K2</accession>
<sequence>MTAPAVSYDYGLWTLLLVNSGIYALICHPQYLAFIIMTSQGGRIWKD</sequence>
<protein>
    <submittedName>
        <fullName evidence="2">Uncharacterized protein</fullName>
    </submittedName>
</protein>
<dbReference type="OrthoDB" id="5471300at2"/>
<keyword evidence="1" id="KW-0472">Membrane</keyword>
<dbReference type="RefSeq" id="WP_009849652.1">
    <property type="nucleotide sequence ID" value="NZ_DS022294.1"/>
</dbReference>
<evidence type="ECO:0000256" key="1">
    <source>
        <dbReference type="SAM" id="Phobius"/>
    </source>
</evidence>
<dbReference type="AlphaFoldDB" id="Q0F1K2"/>
<keyword evidence="1" id="KW-1133">Transmembrane helix</keyword>
<feature type="transmembrane region" description="Helical" evidence="1">
    <location>
        <begin position="12"/>
        <end position="36"/>
    </location>
</feature>
<keyword evidence="3" id="KW-1185">Reference proteome</keyword>
<organism evidence="2 3">
    <name type="scientific">Mariprofundus ferrooxydans PV-1</name>
    <dbReference type="NCBI Taxonomy" id="314345"/>
    <lineage>
        <taxon>Bacteria</taxon>
        <taxon>Pseudomonadati</taxon>
        <taxon>Pseudomonadota</taxon>
        <taxon>Candidatius Mariprofundia</taxon>
        <taxon>Mariprofundales</taxon>
        <taxon>Mariprofundaceae</taxon>
        <taxon>Mariprofundus</taxon>
    </lineage>
</organism>
<dbReference type="HOGENOM" id="CLU_3169973_0_0_0"/>
<reference evidence="2 3" key="1">
    <citation type="submission" date="2006-09" db="EMBL/GenBank/DDBJ databases">
        <authorList>
            <person name="Emerson D."/>
            <person name="Ferriera S."/>
            <person name="Johnson J."/>
            <person name="Kravitz S."/>
            <person name="Halpern A."/>
            <person name="Remington K."/>
            <person name="Beeson K."/>
            <person name="Tran B."/>
            <person name="Rogers Y.-H."/>
            <person name="Friedman R."/>
            <person name="Venter J.C."/>
        </authorList>
    </citation>
    <scope>NUCLEOTIDE SEQUENCE [LARGE SCALE GENOMIC DNA]</scope>
    <source>
        <strain evidence="2 3">PV-1</strain>
    </source>
</reference>
<dbReference type="Proteomes" id="UP000005297">
    <property type="component" value="Unassembled WGS sequence"/>
</dbReference>
<dbReference type="EMBL" id="AATS01000003">
    <property type="protein sequence ID" value="EAU55189.1"/>
    <property type="molecule type" value="Genomic_DNA"/>
</dbReference>
<evidence type="ECO:0000313" key="2">
    <source>
        <dbReference type="EMBL" id="EAU55189.1"/>
    </source>
</evidence>
<proteinExistence type="predicted"/>
<keyword evidence="1" id="KW-0812">Transmembrane</keyword>
<gene>
    <name evidence="2" type="ORF">SPV1_10671</name>
</gene>
<name>Q0F1K2_9PROT</name>
<dbReference type="InParanoid" id="Q0F1K2"/>